<dbReference type="InterPro" id="IPR050060">
    <property type="entry name" value="Phosphoglucosamine_mutase"/>
</dbReference>
<keyword evidence="4" id="KW-0479">Metal-binding</keyword>
<evidence type="ECO:0008006" key="13">
    <source>
        <dbReference type="Google" id="ProtNLM"/>
    </source>
</evidence>
<keyword evidence="12" id="KW-1185">Reference proteome</keyword>
<keyword evidence="5" id="KW-0460">Magnesium</keyword>
<evidence type="ECO:0000256" key="3">
    <source>
        <dbReference type="ARBA" id="ARBA00022553"/>
    </source>
</evidence>
<dbReference type="Pfam" id="PF02880">
    <property type="entry name" value="PGM_PMM_III"/>
    <property type="match status" value="1"/>
</dbReference>
<dbReference type="InterPro" id="IPR005843">
    <property type="entry name" value="A-D-PHexomutase_C"/>
</dbReference>
<dbReference type="Gene3D" id="3.40.120.10">
    <property type="entry name" value="Alpha-D-Glucose-1,6-Bisphosphate, subunit A, domain 3"/>
    <property type="match status" value="3"/>
</dbReference>
<dbReference type="PROSITE" id="PS00710">
    <property type="entry name" value="PGM_PMM"/>
    <property type="match status" value="1"/>
</dbReference>
<dbReference type="Pfam" id="PF00408">
    <property type="entry name" value="PGM_PMM_IV"/>
    <property type="match status" value="1"/>
</dbReference>
<comment type="similarity">
    <text evidence="2">Belongs to the phosphohexose mutase family.</text>
</comment>
<dbReference type="SUPFAM" id="SSF55957">
    <property type="entry name" value="Phosphoglucomutase, C-terminal domain"/>
    <property type="match status" value="1"/>
</dbReference>
<dbReference type="Gene3D" id="3.30.310.50">
    <property type="entry name" value="Alpha-D-phosphohexomutase, C-terminal domain"/>
    <property type="match status" value="1"/>
</dbReference>
<evidence type="ECO:0000256" key="5">
    <source>
        <dbReference type="ARBA" id="ARBA00022842"/>
    </source>
</evidence>
<gene>
    <name evidence="11" type="ORF">ADUPG1_010833</name>
</gene>
<comment type="caution">
    <text evidence="11">The sequence shown here is derived from an EMBL/GenBank/DDBJ whole genome shotgun (WGS) entry which is preliminary data.</text>
</comment>
<protein>
    <recommendedName>
        <fullName evidence="13">Phosphoglucomutase</fullName>
    </recommendedName>
</protein>
<evidence type="ECO:0000259" key="9">
    <source>
        <dbReference type="Pfam" id="PF02879"/>
    </source>
</evidence>
<evidence type="ECO:0000256" key="2">
    <source>
        <dbReference type="ARBA" id="ARBA00010231"/>
    </source>
</evidence>
<dbReference type="SUPFAM" id="SSF53738">
    <property type="entry name" value="Phosphoglucomutase, first 3 domains"/>
    <property type="match status" value="3"/>
</dbReference>
<comment type="cofactor">
    <cofactor evidence="1">
        <name>Mg(2+)</name>
        <dbReference type="ChEBI" id="CHEBI:18420"/>
    </cofactor>
</comment>
<dbReference type="InterPro" id="IPR036900">
    <property type="entry name" value="A-D-PHexomutase_C_sf"/>
</dbReference>
<evidence type="ECO:0000259" key="8">
    <source>
        <dbReference type="Pfam" id="PF02878"/>
    </source>
</evidence>
<dbReference type="Pfam" id="PF02879">
    <property type="entry name" value="PGM_PMM_II"/>
    <property type="match status" value="1"/>
</dbReference>
<evidence type="ECO:0000256" key="6">
    <source>
        <dbReference type="ARBA" id="ARBA00023235"/>
    </source>
</evidence>
<accession>A0ABQ5JT77</accession>
<dbReference type="InterPro" id="IPR005846">
    <property type="entry name" value="A-D-PHexomutase_a/b/a-III"/>
</dbReference>
<feature type="domain" description="Alpha-D-phosphohexomutase alpha/beta/alpha" evidence="10">
    <location>
        <begin position="475"/>
        <end position="575"/>
    </location>
</feature>
<dbReference type="EMBL" id="BQXS01011721">
    <property type="protein sequence ID" value="GKT16006.1"/>
    <property type="molecule type" value="Genomic_DNA"/>
</dbReference>
<dbReference type="Pfam" id="PF02878">
    <property type="entry name" value="PGM_PMM_I"/>
    <property type="match status" value="1"/>
</dbReference>
<dbReference type="InterPro" id="IPR005844">
    <property type="entry name" value="A-D-PHexomutase_a/b/a-I"/>
</dbReference>
<evidence type="ECO:0000313" key="12">
    <source>
        <dbReference type="Proteomes" id="UP001057375"/>
    </source>
</evidence>
<dbReference type="PANTHER" id="PTHR42946">
    <property type="entry name" value="PHOSPHOHEXOSE MUTASE"/>
    <property type="match status" value="1"/>
</dbReference>
<sequence>MVPLMASISGIRGIVNHSLTPMVVSQWIVAFCRYIQSLYPSIGSIIIGRDSRPSGSSIVELVRSIIEAEGLDVIDVGVVPTPTVQVCVLEMNRLGSFPLYDEAYQPYSEKSFSINPKSVVCCGIIITASHNPLGWNGIKMVDASSLFIHKKMFDAIHSLKNSIFAFQNPRSFGILPSSEISETDLISVKDLDEAASVVSTTVTLSDVDEDSVSFSPLTSHPQFKFRLPNRFDLHEHESKLVDDVKKPTLSEVDETEAEIERRDEKDITKLIIQTEHESKPRVSESSFRMVSKSSFISMSVSEKSLIYTFKTASAIRIHTERILDAPVVKNALSVIRNANLRVALDCGNGAGAVLHRVLLPAMRVVPALLVFFEPHGIFERAPEPIPRHLDQLRASMFDTPNLDFGYALDPDADRFVIVDEEGTCVSEDNTLAICADYVLNVYPEFHKKHLQKKTGHKIAGKESHSSSSFSSSLSQHVVKNMSTSSRIDSICPSSATMHTTHVGEIYVADQMRKLMGDAVCGDFPIIGGEGNGGVLLPQVHLGRDSGVAFALVAAWFSILRMNNHKLKFSEALNERIPQLVMIKHKIELSPTLSDISFEKVAAAGIGRICSMPTSSLETKRIDGIRIDCSSGWVHVRCSNTEPVVRIIAEAEKAALASEICEGATLALSMATK</sequence>
<dbReference type="InterPro" id="IPR016066">
    <property type="entry name" value="A-D-PHexomutase_CS"/>
</dbReference>
<dbReference type="InterPro" id="IPR016055">
    <property type="entry name" value="A-D-PHexomutase_a/b/a-I/II/III"/>
</dbReference>
<proteinExistence type="inferred from homology"/>
<feature type="domain" description="Alpha-D-phosphohexomutase C-terminal" evidence="7">
    <location>
        <begin position="619"/>
        <end position="661"/>
    </location>
</feature>
<evidence type="ECO:0000313" key="11">
    <source>
        <dbReference type="EMBL" id="GKT16006.1"/>
    </source>
</evidence>
<keyword evidence="6" id="KW-0413">Isomerase</keyword>
<evidence type="ECO:0000259" key="10">
    <source>
        <dbReference type="Pfam" id="PF02880"/>
    </source>
</evidence>
<evidence type="ECO:0000256" key="4">
    <source>
        <dbReference type="ARBA" id="ARBA00022723"/>
    </source>
</evidence>
<keyword evidence="3" id="KW-0597">Phosphoprotein</keyword>
<reference evidence="11" key="1">
    <citation type="submission" date="2022-03" db="EMBL/GenBank/DDBJ databases">
        <title>Draft genome sequence of Aduncisulcus paluster, a free-living microaerophilic Fornicata.</title>
        <authorList>
            <person name="Yuyama I."/>
            <person name="Kume K."/>
            <person name="Tamura T."/>
            <person name="Inagaki Y."/>
            <person name="Hashimoto T."/>
        </authorList>
    </citation>
    <scope>NUCLEOTIDE SEQUENCE</scope>
    <source>
        <strain evidence="11">NY0171</strain>
    </source>
</reference>
<feature type="domain" description="Alpha-D-phosphohexomutase alpha/beta/alpha" evidence="8">
    <location>
        <begin position="9"/>
        <end position="159"/>
    </location>
</feature>
<feature type="domain" description="Alpha-D-phosphohexomutase alpha/beta/alpha" evidence="9">
    <location>
        <begin position="332"/>
        <end position="422"/>
    </location>
</feature>
<evidence type="ECO:0000256" key="1">
    <source>
        <dbReference type="ARBA" id="ARBA00001946"/>
    </source>
</evidence>
<organism evidence="11 12">
    <name type="scientific">Aduncisulcus paluster</name>
    <dbReference type="NCBI Taxonomy" id="2918883"/>
    <lineage>
        <taxon>Eukaryota</taxon>
        <taxon>Metamonada</taxon>
        <taxon>Carpediemonas-like organisms</taxon>
        <taxon>Aduncisulcus</taxon>
    </lineage>
</organism>
<evidence type="ECO:0000259" key="7">
    <source>
        <dbReference type="Pfam" id="PF00408"/>
    </source>
</evidence>
<name>A0ABQ5JT77_9EUKA</name>
<dbReference type="InterPro" id="IPR005845">
    <property type="entry name" value="A-D-PHexomutase_a/b/a-II"/>
</dbReference>
<dbReference type="PANTHER" id="PTHR42946:SF1">
    <property type="entry name" value="PHOSPHOGLUCOMUTASE (ALPHA-D-GLUCOSE-1,6-BISPHOSPHATE-DEPENDENT)"/>
    <property type="match status" value="1"/>
</dbReference>
<dbReference type="Proteomes" id="UP001057375">
    <property type="component" value="Unassembled WGS sequence"/>
</dbReference>